<evidence type="ECO:0000313" key="2">
    <source>
        <dbReference type="EMBL" id="MCU4743149.1"/>
    </source>
</evidence>
<reference evidence="2" key="1">
    <citation type="submission" date="2022-09" db="EMBL/GenBank/DDBJ databases">
        <title>Enrichment on poylsaccharides allowed isolation of novel metabolic and taxonomic groups of Haloarchaea.</title>
        <authorList>
            <person name="Sorokin D.Y."/>
            <person name="Elcheninov A.G."/>
            <person name="Khizhniak T.V."/>
            <person name="Kolganova T.V."/>
            <person name="Kublanov I.V."/>
        </authorList>
    </citation>
    <scope>NUCLEOTIDE SEQUENCE</scope>
    <source>
        <strain evidence="2">AArc-xg1-1</strain>
    </source>
</reference>
<dbReference type="EMBL" id="JAOPKA010000013">
    <property type="protein sequence ID" value="MCU4743149.1"/>
    <property type="molecule type" value="Genomic_DNA"/>
</dbReference>
<evidence type="ECO:0000256" key="1">
    <source>
        <dbReference type="SAM" id="Phobius"/>
    </source>
</evidence>
<dbReference type="InterPro" id="IPR055977">
    <property type="entry name" value="DUF7555"/>
</dbReference>
<sequence>MSVNESVTNRLRTAALVCVDAITYALVVTAGATIVALVLGIATGGGFVRAKVILFLGGGLLMAYATVRLWPSSPSDLESDSIPAAHDETRFQSFVQSIPPVRWLQPPPPEHRLTVPGKLFLGSIFVLLASYLMEAVFGVT</sequence>
<keyword evidence="1" id="KW-0472">Membrane</keyword>
<feature type="transmembrane region" description="Helical" evidence="1">
    <location>
        <begin position="14"/>
        <end position="40"/>
    </location>
</feature>
<keyword evidence="1" id="KW-0812">Transmembrane</keyword>
<dbReference type="Pfam" id="PF24432">
    <property type="entry name" value="DUF7555"/>
    <property type="match status" value="1"/>
</dbReference>
<protein>
    <submittedName>
        <fullName evidence="2">Uncharacterized protein</fullName>
    </submittedName>
</protein>
<dbReference type="Proteomes" id="UP001321018">
    <property type="component" value="Unassembled WGS sequence"/>
</dbReference>
<organism evidence="2 3">
    <name type="scientific">Natronoglomus mannanivorans</name>
    <dbReference type="NCBI Taxonomy" id="2979990"/>
    <lineage>
        <taxon>Archaea</taxon>
        <taxon>Methanobacteriati</taxon>
        <taxon>Methanobacteriota</taxon>
        <taxon>Stenosarchaea group</taxon>
        <taxon>Halobacteria</taxon>
        <taxon>Halobacteriales</taxon>
        <taxon>Natrialbaceae</taxon>
        <taxon>Natronoglomus</taxon>
    </lineage>
</organism>
<proteinExistence type="predicted"/>
<dbReference type="AlphaFoldDB" id="A0AAP3E3M4"/>
<feature type="transmembrane region" description="Helical" evidence="1">
    <location>
        <begin position="52"/>
        <end position="70"/>
    </location>
</feature>
<keyword evidence="1" id="KW-1133">Transmembrane helix</keyword>
<feature type="transmembrane region" description="Helical" evidence="1">
    <location>
        <begin position="119"/>
        <end position="139"/>
    </location>
</feature>
<comment type="caution">
    <text evidence="2">The sequence shown here is derived from an EMBL/GenBank/DDBJ whole genome shotgun (WGS) entry which is preliminary data.</text>
</comment>
<name>A0AAP3E3M4_9EURY</name>
<accession>A0AAP3E3M4</accession>
<evidence type="ECO:0000313" key="3">
    <source>
        <dbReference type="Proteomes" id="UP001321018"/>
    </source>
</evidence>
<gene>
    <name evidence="2" type="ORF">OB960_17315</name>
</gene>